<protein>
    <recommendedName>
        <fullName evidence="4">phospholipase A2</fullName>
        <ecNumber evidence="4">3.1.1.4</ecNumber>
    </recommendedName>
</protein>
<evidence type="ECO:0000256" key="8">
    <source>
        <dbReference type="ARBA" id="ARBA00022801"/>
    </source>
</evidence>
<comment type="similarity">
    <text evidence="3">Belongs to the phospholipase A2 family.</text>
</comment>
<dbReference type="GO" id="GO:0016042">
    <property type="term" value="P:lipid catabolic process"/>
    <property type="evidence" value="ECO:0007669"/>
    <property type="project" value="UniProtKB-KW"/>
</dbReference>
<feature type="disulfide bond" evidence="14">
    <location>
        <begin position="74"/>
        <end position="94"/>
    </location>
</feature>
<evidence type="ECO:0000256" key="10">
    <source>
        <dbReference type="ARBA" id="ARBA00022963"/>
    </source>
</evidence>
<evidence type="ECO:0000256" key="7">
    <source>
        <dbReference type="ARBA" id="ARBA00022729"/>
    </source>
</evidence>
<dbReference type="GO" id="GO:0005576">
    <property type="term" value="C:extracellular region"/>
    <property type="evidence" value="ECO:0007669"/>
    <property type="project" value="UniProtKB-SubCell"/>
</dbReference>
<dbReference type="InterPro" id="IPR036444">
    <property type="entry name" value="PLipase_A2_dom_sf"/>
</dbReference>
<keyword evidence="6 13" id="KW-0479">Metal-binding</keyword>
<keyword evidence="9 13" id="KW-0106">Calcium</keyword>
<proteinExistence type="inferred from homology"/>
<comment type="subcellular location">
    <subcellularLocation>
        <location evidence="2">Secreted</location>
    </subcellularLocation>
</comment>
<dbReference type="GO" id="GO:0006644">
    <property type="term" value="P:phospholipid metabolic process"/>
    <property type="evidence" value="ECO:0007669"/>
    <property type="project" value="InterPro"/>
</dbReference>
<evidence type="ECO:0000256" key="9">
    <source>
        <dbReference type="ARBA" id="ARBA00022837"/>
    </source>
</evidence>
<evidence type="ECO:0000313" key="16">
    <source>
        <dbReference type="Proteomes" id="UP001161247"/>
    </source>
</evidence>
<feature type="binding site" evidence="13">
    <location>
        <position position="75"/>
    </location>
    <ligand>
        <name>Ca(2+)</name>
        <dbReference type="ChEBI" id="CHEBI:29108"/>
    </ligand>
</feature>
<dbReference type="SUPFAM" id="SSF48619">
    <property type="entry name" value="Phospholipase A2, PLA2"/>
    <property type="match status" value="1"/>
</dbReference>
<comment type="cofactor">
    <cofactor evidence="13">
        <name>Ca(2+)</name>
        <dbReference type="ChEBI" id="CHEBI:29108"/>
    </cofactor>
    <text evidence="13">Binds 1 Ca(2+) ion per subunit.</text>
</comment>
<evidence type="ECO:0000256" key="1">
    <source>
        <dbReference type="ARBA" id="ARBA00001604"/>
    </source>
</evidence>
<dbReference type="Gene3D" id="1.20.90.10">
    <property type="entry name" value="Phospholipase A2 domain"/>
    <property type="match status" value="1"/>
</dbReference>
<keyword evidence="16" id="KW-1185">Reference proteome</keyword>
<evidence type="ECO:0000256" key="3">
    <source>
        <dbReference type="ARBA" id="ARBA00007056"/>
    </source>
</evidence>
<dbReference type="GO" id="GO:0004623">
    <property type="term" value="F:phospholipase A2 activity"/>
    <property type="evidence" value="ECO:0007669"/>
    <property type="project" value="UniProtKB-EC"/>
</dbReference>
<accession>A0AAV1CWJ2</accession>
<evidence type="ECO:0000256" key="5">
    <source>
        <dbReference type="ARBA" id="ARBA00022525"/>
    </source>
</evidence>
<dbReference type="CDD" id="cd04706">
    <property type="entry name" value="PLA2_plant"/>
    <property type="match status" value="1"/>
</dbReference>
<dbReference type="InterPro" id="IPR001211">
    <property type="entry name" value="PLA2"/>
</dbReference>
<evidence type="ECO:0000256" key="13">
    <source>
        <dbReference type="PIRSR" id="PIRSR601211-2"/>
    </source>
</evidence>
<evidence type="ECO:0000256" key="4">
    <source>
        <dbReference type="ARBA" id="ARBA00013278"/>
    </source>
</evidence>
<keyword evidence="12 14" id="KW-1015">Disulfide bond</keyword>
<dbReference type="PANTHER" id="PTHR11716">
    <property type="entry name" value="PHOSPHOLIPASE A2 FAMILY MEMBER"/>
    <property type="match status" value="1"/>
</dbReference>
<keyword evidence="5" id="KW-0964">Secreted</keyword>
<name>A0AAV1CWJ2_OLDCO</name>
<dbReference type="AlphaFoldDB" id="A0AAV1CWJ2"/>
<dbReference type="FunFam" id="1.20.90.10:FF:000005">
    <property type="entry name" value="Secretory phospholipase A2"/>
    <property type="match status" value="1"/>
</dbReference>
<evidence type="ECO:0000256" key="6">
    <source>
        <dbReference type="ARBA" id="ARBA00022723"/>
    </source>
</evidence>
<gene>
    <name evidence="15" type="ORF">OLC1_LOCUS9195</name>
</gene>
<dbReference type="InterPro" id="IPR033113">
    <property type="entry name" value="PLA2_histidine"/>
</dbReference>
<evidence type="ECO:0000256" key="11">
    <source>
        <dbReference type="ARBA" id="ARBA00023098"/>
    </source>
</evidence>
<dbReference type="EMBL" id="OX459120">
    <property type="protein sequence ID" value="CAI9099114.1"/>
    <property type="molecule type" value="Genomic_DNA"/>
</dbReference>
<keyword evidence="10" id="KW-0442">Lipid degradation</keyword>
<dbReference type="GO" id="GO:0012505">
    <property type="term" value="C:endomembrane system"/>
    <property type="evidence" value="ECO:0007669"/>
    <property type="project" value="UniProtKB-ARBA"/>
</dbReference>
<organism evidence="15 16">
    <name type="scientific">Oldenlandia corymbosa var. corymbosa</name>
    <dbReference type="NCBI Taxonomy" id="529605"/>
    <lineage>
        <taxon>Eukaryota</taxon>
        <taxon>Viridiplantae</taxon>
        <taxon>Streptophyta</taxon>
        <taxon>Embryophyta</taxon>
        <taxon>Tracheophyta</taxon>
        <taxon>Spermatophyta</taxon>
        <taxon>Magnoliopsida</taxon>
        <taxon>eudicotyledons</taxon>
        <taxon>Gunneridae</taxon>
        <taxon>Pentapetalae</taxon>
        <taxon>asterids</taxon>
        <taxon>lamiids</taxon>
        <taxon>Gentianales</taxon>
        <taxon>Rubiaceae</taxon>
        <taxon>Rubioideae</taxon>
        <taxon>Spermacoceae</taxon>
        <taxon>Hedyotis-Oldenlandia complex</taxon>
        <taxon>Oldenlandia</taxon>
    </lineage>
</organism>
<sequence length="163" mass="18234">MAALSKFEPFVFARFLLIFLFSIQMALHFHVVPTIALRIGVNLEPSIQVKKECSRKCESKYCGLAPFLRYGKYCGVLYSGCPGEAPCDGLDACCMKHDQCIQRKNNDYLNEECNQTFLNCVNAFKKSKAPTFHGNTCSVDEVVKVIDEVIEAAIIAGKLFPHN</sequence>
<keyword evidence="8" id="KW-0378">Hydrolase</keyword>
<dbReference type="PANTHER" id="PTHR11716:SF47">
    <property type="entry name" value="PHOSPHOLIPASE A2-ALPHA"/>
    <property type="match status" value="1"/>
</dbReference>
<keyword evidence="7" id="KW-0732">Signal</keyword>
<reference evidence="15" key="1">
    <citation type="submission" date="2023-03" db="EMBL/GenBank/DDBJ databases">
        <authorList>
            <person name="Julca I."/>
        </authorList>
    </citation>
    <scope>NUCLEOTIDE SEQUENCE</scope>
</reference>
<dbReference type="GO" id="GO:0005509">
    <property type="term" value="F:calcium ion binding"/>
    <property type="evidence" value="ECO:0007669"/>
    <property type="project" value="InterPro"/>
</dbReference>
<keyword evidence="11" id="KW-0443">Lipid metabolism</keyword>
<dbReference type="EC" id="3.1.1.4" evidence="4"/>
<dbReference type="PROSITE" id="PS00118">
    <property type="entry name" value="PA2_HIS"/>
    <property type="match status" value="1"/>
</dbReference>
<feature type="binding site" evidence="13">
    <location>
        <position position="73"/>
    </location>
    <ligand>
        <name>Ca(2+)</name>
        <dbReference type="ChEBI" id="CHEBI:29108"/>
    </ligand>
</feature>
<dbReference type="GO" id="GO:0008289">
    <property type="term" value="F:lipid binding"/>
    <property type="evidence" value="ECO:0007669"/>
    <property type="project" value="TreeGrafter"/>
</dbReference>
<evidence type="ECO:0000313" key="15">
    <source>
        <dbReference type="EMBL" id="CAI9099114.1"/>
    </source>
</evidence>
<evidence type="ECO:0000256" key="2">
    <source>
        <dbReference type="ARBA" id="ARBA00004613"/>
    </source>
</evidence>
<feature type="binding site" evidence="13">
    <location>
        <position position="98"/>
    </location>
    <ligand>
        <name>Ca(2+)</name>
        <dbReference type="ChEBI" id="CHEBI:29108"/>
    </ligand>
</feature>
<evidence type="ECO:0000256" key="12">
    <source>
        <dbReference type="ARBA" id="ARBA00023157"/>
    </source>
</evidence>
<dbReference type="Proteomes" id="UP001161247">
    <property type="component" value="Chromosome 3"/>
</dbReference>
<dbReference type="GO" id="GO:0050482">
    <property type="term" value="P:arachidonate secretion"/>
    <property type="evidence" value="ECO:0007669"/>
    <property type="project" value="InterPro"/>
</dbReference>
<comment type="catalytic activity">
    <reaction evidence="1">
        <text>a 1,2-diacyl-sn-glycero-3-phosphocholine + H2O = a 1-acyl-sn-glycero-3-phosphocholine + a fatty acid + H(+)</text>
        <dbReference type="Rhea" id="RHEA:15801"/>
        <dbReference type="ChEBI" id="CHEBI:15377"/>
        <dbReference type="ChEBI" id="CHEBI:15378"/>
        <dbReference type="ChEBI" id="CHEBI:28868"/>
        <dbReference type="ChEBI" id="CHEBI:57643"/>
        <dbReference type="ChEBI" id="CHEBI:58168"/>
        <dbReference type="EC" id="3.1.1.4"/>
    </reaction>
</comment>
<evidence type="ECO:0000256" key="14">
    <source>
        <dbReference type="PIRSR" id="PIRSR601211-3"/>
    </source>
</evidence>